<dbReference type="SUPFAM" id="SSF88713">
    <property type="entry name" value="Glycoside hydrolase/deacetylase"/>
    <property type="match status" value="1"/>
</dbReference>
<dbReference type="Gene3D" id="3.20.110.10">
    <property type="entry name" value="Glycoside hydrolase 38, N terminal domain"/>
    <property type="match status" value="1"/>
</dbReference>
<dbReference type="Gene3D" id="2.70.98.30">
    <property type="entry name" value="Golgi alpha-mannosidase II, domain 4"/>
    <property type="match status" value="1"/>
</dbReference>
<dbReference type="CDD" id="cd10789">
    <property type="entry name" value="GH38N_AMII_ER_cytosolic"/>
    <property type="match status" value="1"/>
</dbReference>
<sequence>MQTFHLICNAHLDPVWLWEWEEGAAEAISTFRVAAELCESFDGFIFNHNEVTLYKWVEEYEPELFVRIQKLVREGKWHIMGGWYLQPDCNMPSGESFVRQMLLGRLYFKEKFNSQPTTAINFDPFGHTRGLVQIMKKSGFDSYIFCRPDPVNCELPGEDFIWVGYDGSEIIGHHALEMYNSPKGQADRKVKEWLEKKQQNPVGSLLWGIGNHGGGPSRLDLVQLQEMISISTDNRIVHSTPEAYFRELIESGTELIRHETDINPWAVGCYTSQIRIKQKHRLLENEIYMLEKMASHAALLNITSYPYRDIHEALCDLMVTEFHDVLPGSSIQPVEEASLRLVDHGLEIISRLKARTFFALSKGQRKADEGEIPILVYNPHPYPISTIVECEFQLSDQNWNDEFSLPIVYQDGLRLPSQAEKEQSNLNLDWRKRTVFEAVLSPGQMNRFDVRLEVLASKPRPELKPHNDRLTFRNEDMEVIVNCKTGLIDRYLVHGIDALTPGAFMPLVIEDNDDAWGMNVQSFRQVAGAFELMSAREGTRFSGVTDQMLESVRVIEDGEVRTVIEAVFQYGDSFVVQTYKLPKRGTLIEVQLRVHWNEKSKMMKLSVPTPYRQASYQGQVAYGMDSLPSDGKEVIAQKWTAVHDQGSDFVLIEMNDGTYGSDYANGEMRLSLLRSPGYSGHPINDRTIMPQDRYSNRIDQGERVYRFWFNAGKASELLTTVDRDALTVNEKPFALSFFPPGTGQIPEPSLTLSDSSILITTFKKAERSEDYIIRLFEPTGQSRTTQLHVPSLNIKQEVMLGKFEIKTLKLHVLDKMLSEVSLMESEE</sequence>
<dbReference type="GO" id="GO:0006013">
    <property type="term" value="P:mannose metabolic process"/>
    <property type="evidence" value="ECO:0007669"/>
    <property type="project" value="InterPro"/>
</dbReference>
<dbReference type="Pfam" id="PF09261">
    <property type="entry name" value="Alpha-mann_mid"/>
    <property type="match status" value="1"/>
</dbReference>
<organism evidence="5 6">
    <name type="scientific">Paenibacillus baekrokdamisoli</name>
    <dbReference type="NCBI Taxonomy" id="1712516"/>
    <lineage>
        <taxon>Bacteria</taxon>
        <taxon>Bacillati</taxon>
        <taxon>Bacillota</taxon>
        <taxon>Bacilli</taxon>
        <taxon>Bacillales</taxon>
        <taxon>Paenibacillaceae</taxon>
        <taxon>Paenibacillus</taxon>
    </lineage>
</organism>
<reference evidence="5 6" key="1">
    <citation type="submission" date="2018-11" db="EMBL/GenBank/DDBJ databases">
        <title>Complete genome sequence of Paenibacillus baekrokdamisoli strain KCTC 33723.</title>
        <authorList>
            <person name="Kang S.W."/>
            <person name="Lee K.C."/>
            <person name="Kim K.K."/>
            <person name="Kim J.S."/>
            <person name="Kim D.S."/>
            <person name="Ko S.H."/>
            <person name="Yang S.H."/>
            <person name="Lee J.S."/>
        </authorList>
    </citation>
    <scope>NUCLEOTIDE SEQUENCE [LARGE SCALE GENOMIC DNA]</scope>
    <source>
        <strain evidence="5 6">KCTC 33723</strain>
    </source>
</reference>
<evidence type="ECO:0000256" key="2">
    <source>
        <dbReference type="ARBA" id="ARBA00022723"/>
    </source>
</evidence>
<keyword evidence="3" id="KW-0378">Hydrolase</keyword>
<dbReference type="Pfam" id="PF01074">
    <property type="entry name" value="Glyco_hydro_38N"/>
    <property type="match status" value="1"/>
</dbReference>
<keyword evidence="6" id="KW-1185">Reference proteome</keyword>
<dbReference type="SUPFAM" id="SSF88688">
    <property type="entry name" value="Families 57/38 glycoside transferase middle domain"/>
    <property type="match status" value="1"/>
</dbReference>
<dbReference type="SUPFAM" id="SSF74650">
    <property type="entry name" value="Galactose mutarotase-like"/>
    <property type="match status" value="1"/>
</dbReference>
<protein>
    <submittedName>
        <fullName evidence="5">Uncharacterized protein</fullName>
    </submittedName>
</protein>
<dbReference type="InterPro" id="IPR015341">
    <property type="entry name" value="Glyco_hydro_38_cen"/>
</dbReference>
<comment type="similarity">
    <text evidence="1">Belongs to the glycosyl hydrolase 38 family.</text>
</comment>
<proteinExistence type="inferred from homology"/>
<dbReference type="PANTHER" id="PTHR46017">
    <property type="entry name" value="ALPHA-MANNOSIDASE 2C1"/>
    <property type="match status" value="1"/>
</dbReference>
<dbReference type="InterPro" id="IPR037094">
    <property type="entry name" value="Glyco_hydro_38_cen_sf"/>
</dbReference>
<dbReference type="GO" id="GO:0046872">
    <property type="term" value="F:metal ion binding"/>
    <property type="evidence" value="ECO:0007669"/>
    <property type="project" value="UniProtKB-KW"/>
</dbReference>
<evidence type="ECO:0000313" key="6">
    <source>
        <dbReference type="Proteomes" id="UP000275368"/>
    </source>
</evidence>
<dbReference type="InterPro" id="IPR011682">
    <property type="entry name" value="Glyco_hydro_38_C"/>
</dbReference>
<evidence type="ECO:0000313" key="5">
    <source>
        <dbReference type="EMBL" id="BBH22115.1"/>
    </source>
</evidence>
<keyword evidence="2" id="KW-0479">Metal-binding</keyword>
<accession>A0A3G9J164</accession>
<dbReference type="Pfam" id="PF07748">
    <property type="entry name" value="Glyco_hydro_38C"/>
    <property type="match status" value="1"/>
</dbReference>
<dbReference type="GO" id="GO:0009313">
    <property type="term" value="P:oligosaccharide catabolic process"/>
    <property type="evidence" value="ECO:0007669"/>
    <property type="project" value="TreeGrafter"/>
</dbReference>
<name>A0A3G9J164_9BACL</name>
<keyword evidence="4" id="KW-0326">Glycosidase</keyword>
<dbReference type="EMBL" id="AP019308">
    <property type="protein sequence ID" value="BBH22115.1"/>
    <property type="molecule type" value="Genomic_DNA"/>
</dbReference>
<dbReference type="Gene3D" id="1.20.1270.50">
    <property type="entry name" value="Glycoside hydrolase family 38, central domain"/>
    <property type="match status" value="1"/>
</dbReference>
<dbReference type="InterPro" id="IPR028995">
    <property type="entry name" value="Glyco_hydro_57/38_cen_sf"/>
</dbReference>
<dbReference type="InterPro" id="IPR000602">
    <property type="entry name" value="Glyco_hydro_38_N"/>
</dbReference>
<evidence type="ECO:0000256" key="1">
    <source>
        <dbReference type="ARBA" id="ARBA00009792"/>
    </source>
</evidence>
<dbReference type="KEGG" id="pbk:Back11_34600"/>
<dbReference type="AlphaFoldDB" id="A0A3G9J164"/>
<dbReference type="RefSeq" id="WP_197719093.1">
    <property type="nucleotide sequence ID" value="NZ_AP019308.1"/>
</dbReference>
<dbReference type="Proteomes" id="UP000275368">
    <property type="component" value="Chromosome"/>
</dbReference>
<dbReference type="InterPro" id="IPR011013">
    <property type="entry name" value="Gal_mutarotase_sf_dom"/>
</dbReference>
<dbReference type="SMART" id="SM00872">
    <property type="entry name" value="Alpha-mann_mid"/>
    <property type="match status" value="1"/>
</dbReference>
<dbReference type="InterPro" id="IPR011330">
    <property type="entry name" value="Glyco_hydro/deAcase_b/a-brl"/>
</dbReference>
<evidence type="ECO:0000256" key="4">
    <source>
        <dbReference type="ARBA" id="ARBA00023295"/>
    </source>
</evidence>
<dbReference type="GO" id="GO:0030246">
    <property type="term" value="F:carbohydrate binding"/>
    <property type="evidence" value="ECO:0007669"/>
    <property type="project" value="InterPro"/>
</dbReference>
<evidence type="ECO:0000256" key="3">
    <source>
        <dbReference type="ARBA" id="ARBA00022801"/>
    </source>
</evidence>
<dbReference type="InterPro" id="IPR027291">
    <property type="entry name" value="Glyco_hydro_38_N_sf"/>
</dbReference>
<dbReference type="PANTHER" id="PTHR46017:SF1">
    <property type="entry name" value="ALPHA-MANNOSIDASE 2C1"/>
    <property type="match status" value="1"/>
</dbReference>
<dbReference type="Pfam" id="PF17677">
    <property type="entry name" value="Glyco_hydro38C2"/>
    <property type="match status" value="1"/>
</dbReference>
<gene>
    <name evidence="5" type="ORF">Back11_34600</name>
</gene>
<dbReference type="GO" id="GO:0004559">
    <property type="term" value="F:alpha-mannosidase activity"/>
    <property type="evidence" value="ECO:0007669"/>
    <property type="project" value="InterPro"/>
</dbReference>
<dbReference type="InterPro" id="IPR041147">
    <property type="entry name" value="GH38_C"/>
</dbReference>